<sequence length="431" mass="48474">MFDTEDALLQQIQLGEDNHLELKAVQLRDNRVTGPHADGLADELAAFANSSGGVLILGFDEATKQPQDLSVDDLARLEHWLQGVIADRIKPPLLCRIEKWGLPDATGRLSPILKVDIPRSLYVHESPNGHFHRIGSSKRRMSTDYIIRLGQQRSQTRLIRFDEQPVVQALVSALDPALYERFQTLRTRDEPADFLRKLGLIAIDDQGEWHPSVSGILMACREPRDWMPNAFIQAVAYHGTSPAEMDGNLPYQLDARDLSGPLDEQVREGCRFVARNMKVAAIKTLGRRDIPQYDLAAVFEALVNAVAHRDYAIYGAKIRLRLYSDRLELYSPGSIPNTMTVDSLLYRQSARNETLTSLLAKCPVANEMDWLQTDRQTLMDKRGEGVRIILENSEKLSGQRPVFRLIDDDELLLTIFAATGIVAEAAEIREV</sequence>
<feature type="domain" description="Schlafen AlbA-2" evidence="1">
    <location>
        <begin position="16"/>
        <end position="142"/>
    </location>
</feature>
<dbReference type="Gene3D" id="3.30.565.60">
    <property type="match status" value="1"/>
</dbReference>
<evidence type="ECO:0000313" key="3">
    <source>
        <dbReference type="Proteomes" id="UP001296967"/>
    </source>
</evidence>
<dbReference type="InterPro" id="IPR038475">
    <property type="entry name" value="RecG_C_sf"/>
</dbReference>
<protein>
    <submittedName>
        <fullName evidence="2">Transcriptional regulator</fullName>
    </submittedName>
</protein>
<dbReference type="Pfam" id="PF04326">
    <property type="entry name" value="SLFN_AlbA_2"/>
    <property type="match status" value="1"/>
</dbReference>
<evidence type="ECO:0000313" key="2">
    <source>
        <dbReference type="EMBL" id="MBK5931901.1"/>
    </source>
</evidence>
<dbReference type="Gene3D" id="3.30.950.30">
    <property type="entry name" value="Schlafen, AAA domain"/>
    <property type="match status" value="1"/>
</dbReference>
<dbReference type="Proteomes" id="UP001296967">
    <property type="component" value="Unassembled WGS sequence"/>
</dbReference>
<dbReference type="PANTHER" id="PTHR30595">
    <property type="entry name" value="GLPR-RELATED TRANSCRIPTIONAL REPRESSOR"/>
    <property type="match status" value="1"/>
</dbReference>
<proteinExistence type="predicted"/>
<dbReference type="PANTHER" id="PTHR30595:SF6">
    <property type="entry name" value="SCHLAFEN ALBA-2 DOMAIN-CONTAINING PROTEIN"/>
    <property type="match status" value="1"/>
</dbReference>
<reference evidence="2" key="1">
    <citation type="submission" date="2017-05" db="EMBL/GenBank/DDBJ databases">
        <authorList>
            <person name="Imhoff J.F."/>
            <person name="Rahn T."/>
            <person name="Kuenzel S."/>
            <person name="Neulinger S.C."/>
        </authorList>
    </citation>
    <scope>NUCLEOTIDE SEQUENCE</scope>
    <source>
        <strain evidence="2">DSM 4395</strain>
    </source>
</reference>
<dbReference type="InterPro" id="IPR038461">
    <property type="entry name" value="Schlafen_AlbA_2_dom_sf"/>
</dbReference>
<evidence type="ECO:0000259" key="1">
    <source>
        <dbReference type="Pfam" id="PF04326"/>
    </source>
</evidence>
<accession>A0AAJ0UI22</accession>
<dbReference type="InterPro" id="IPR007421">
    <property type="entry name" value="Schlafen_AlbA_2_dom"/>
</dbReference>
<name>A0AAJ0UI22_HALSE</name>
<gene>
    <name evidence="2" type="ORF">CCR82_15530</name>
</gene>
<keyword evidence="3" id="KW-1185">Reference proteome</keyword>
<dbReference type="Pfam" id="PF13749">
    <property type="entry name" value="HATPase_c_4"/>
    <property type="match status" value="1"/>
</dbReference>
<dbReference type="RefSeq" id="WP_201246741.1">
    <property type="nucleotide sequence ID" value="NZ_NHSF01000072.1"/>
</dbReference>
<organism evidence="2 3">
    <name type="scientific">Halochromatium salexigens</name>
    <name type="common">Chromatium salexigens</name>
    <dbReference type="NCBI Taxonomy" id="49447"/>
    <lineage>
        <taxon>Bacteria</taxon>
        <taxon>Pseudomonadati</taxon>
        <taxon>Pseudomonadota</taxon>
        <taxon>Gammaproteobacteria</taxon>
        <taxon>Chromatiales</taxon>
        <taxon>Chromatiaceae</taxon>
        <taxon>Halochromatium</taxon>
    </lineage>
</organism>
<reference evidence="2" key="2">
    <citation type="journal article" date="2020" name="Microorganisms">
        <title>Osmotic Adaptation and Compatible Solute Biosynthesis of Phototrophic Bacteria as Revealed from Genome Analyses.</title>
        <authorList>
            <person name="Imhoff J.F."/>
            <person name="Rahn T."/>
            <person name="Kunzel S."/>
            <person name="Keller A."/>
            <person name="Neulinger S.C."/>
        </authorList>
    </citation>
    <scope>NUCLEOTIDE SEQUENCE</scope>
    <source>
        <strain evidence="2">DSM 4395</strain>
    </source>
</reference>
<dbReference type="AlphaFoldDB" id="A0AAJ0UI22"/>
<comment type="caution">
    <text evidence="2">The sequence shown here is derived from an EMBL/GenBank/DDBJ whole genome shotgun (WGS) entry which is preliminary data.</text>
</comment>
<dbReference type="EMBL" id="NHSF01000072">
    <property type="protein sequence ID" value="MBK5931901.1"/>
    <property type="molecule type" value="Genomic_DNA"/>
</dbReference>